<dbReference type="RefSeq" id="XP_056524179.1">
    <property type="nucleotide sequence ID" value="XM_056662066.1"/>
</dbReference>
<protein>
    <submittedName>
        <fullName evidence="1">Transposable element tc1 transposase</fullName>
    </submittedName>
</protein>
<dbReference type="EMBL" id="JAPQKL010000002">
    <property type="protein sequence ID" value="KAJ5142535.1"/>
    <property type="molecule type" value="Genomic_DNA"/>
</dbReference>
<dbReference type="OrthoDB" id="4890185at2759"/>
<organism evidence="1 2">
    <name type="scientific">Penicillium bovifimosum</name>
    <dbReference type="NCBI Taxonomy" id="126998"/>
    <lineage>
        <taxon>Eukaryota</taxon>
        <taxon>Fungi</taxon>
        <taxon>Dikarya</taxon>
        <taxon>Ascomycota</taxon>
        <taxon>Pezizomycotina</taxon>
        <taxon>Eurotiomycetes</taxon>
        <taxon>Eurotiomycetidae</taxon>
        <taxon>Eurotiales</taxon>
        <taxon>Aspergillaceae</taxon>
        <taxon>Penicillium</taxon>
    </lineage>
</organism>
<comment type="caution">
    <text evidence="1">The sequence shown here is derived from an EMBL/GenBank/DDBJ whole genome shotgun (WGS) entry which is preliminary data.</text>
</comment>
<reference evidence="1" key="2">
    <citation type="journal article" date="2023" name="IMA Fungus">
        <title>Comparative genomic study of the Penicillium genus elucidates a diverse pangenome and 15 lateral gene transfer events.</title>
        <authorList>
            <person name="Petersen C."/>
            <person name="Sorensen T."/>
            <person name="Nielsen M.R."/>
            <person name="Sondergaard T.E."/>
            <person name="Sorensen J.L."/>
            <person name="Fitzpatrick D.A."/>
            <person name="Frisvad J.C."/>
            <person name="Nielsen K.L."/>
        </authorList>
    </citation>
    <scope>NUCLEOTIDE SEQUENCE</scope>
    <source>
        <strain evidence="1">IBT 22155</strain>
    </source>
</reference>
<sequence length="98" mass="11083">MPSTPTRKQLARDERIEIISQLKDGNTLLQIARNIGRTATSRKGRGRHPKLSEDRLTGVIGWIRTGFDNRCKSVDQIVAELNLSVCRETLQRRSRLGA</sequence>
<accession>A0A9W9H9I5</accession>
<keyword evidence="2" id="KW-1185">Reference proteome</keyword>
<gene>
    <name evidence="1" type="ORF">N7515_001322</name>
</gene>
<evidence type="ECO:0000313" key="1">
    <source>
        <dbReference type="EMBL" id="KAJ5142535.1"/>
    </source>
</evidence>
<dbReference type="AlphaFoldDB" id="A0A9W9H9I5"/>
<proteinExistence type="predicted"/>
<dbReference type="Proteomes" id="UP001149079">
    <property type="component" value="Unassembled WGS sequence"/>
</dbReference>
<reference evidence="1" key="1">
    <citation type="submission" date="2022-11" db="EMBL/GenBank/DDBJ databases">
        <authorList>
            <person name="Petersen C."/>
        </authorList>
    </citation>
    <scope>NUCLEOTIDE SEQUENCE</scope>
    <source>
        <strain evidence="1">IBT 22155</strain>
    </source>
</reference>
<name>A0A9W9H9I5_9EURO</name>
<evidence type="ECO:0000313" key="2">
    <source>
        <dbReference type="Proteomes" id="UP001149079"/>
    </source>
</evidence>
<dbReference type="GeneID" id="81401236"/>